<dbReference type="EMBL" id="JACDUS010000001">
    <property type="protein sequence ID" value="MBA2880089.1"/>
    <property type="molecule type" value="Genomic_DNA"/>
</dbReference>
<reference evidence="2 3" key="1">
    <citation type="submission" date="2020-07" db="EMBL/GenBank/DDBJ databases">
        <title>Genomic Encyclopedia of Type Strains, Phase IV (KMG-IV): sequencing the most valuable type-strain genomes for metagenomic binning, comparative biology and taxonomic classification.</title>
        <authorList>
            <person name="Goeker M."/>
        </authorList>
    </citation>
    <scope>NUCLEOTIDE SEQUENCE [LARGE SCALE GENOMIC DNA]</scope>
    <source>
        <strain evidence="2 3">DSM 17721</strain>
    </source>
</reference>
<dbReference type="AlphaFoldDB" id="A0A7W0C6I8"/>
<keyword evidence="1" id="KW-0732">Signal</keyword>
<feature type="chain" id="PRO_5031267173" evidence="1">
    <location>
        <begin position="26"/>
        <end position="268"/>
    </location>
</feature>
<name>A0A7W0C6I8_9BACT</name>
<protein>
    <submittedName>
        <fullName evidence="2">Cobalt/nickel transport protein</fullName>
    </submittedName>
</protein>
<dbReference type="Proteomes" id="UP000525298">
    <property type="component" value="Unassembled WGS sequence"/>
</dbReference>
<sequence>MRKRFSTLAALTAAVVILAAVPGQAHFGAIIPADDIVTQHHEGDLALEIKFLHPMEMHYMEMEKPETFGVMHKGKKTDLTERLKPAGRKSPGQEKNDTFWKAVYPIRRPGDYTFYFEPKAYWEPAEDLFIKHYTKVCVNAYALEQGWDQPVGLETEIVPLTRPYGLWTGNVFTGRVLVNDQPAANAEVEVEYLNESAEHSGYIDAPFSPYVTQVVRADAAGIFTYAMPKAGWWGFSALSEADWTLAHEGEEKNVEIGAVYWVRTRDIK</sequence>
<comment type="caution">
    <text evidence="2">The sequence shown here is derived from an EMBL/GenBank/DDBJ whole genome shotgun (WGS) entry which is preliminary data.</text>
</comment>
<accession>A0A7W0C6I8</accession>
<evidence type="ECO:0000313" key="3">
    <source>
        <dbReference type="Proteomes" id="UP000525298"/>
    </source>
</evidence>
<feature type="signal peptide" evidence="1">
    <location>
        <begin position="1"/>
        <end position="25"/>
    </location>
</feature>
<dbReference type="InterPro" id="IPR019613">
    <property type="entry name" value="DUF4198"/>
</dbReference>
<dbReference type="RefSeq" id="WP_181549756.1">
    <property type="nucleotide sequence ID" value="NZ_JACDUS010000001.1"/>
</dbReference>
<dbReference type="Pfam" id="PF10670">
    <property type="entry name" value="DUF4198"/>
    <property type="match status" value="1"/>
</dbReference>
<proteinExistence type="predicted"/>
<evidence type="ECO:0000313" key="2">
    <source>
        <dbReference type="EMBL" id="MBA2880089.1"/>
    </source>
</evidence>
<organism evidence="2 3">
    <name type="scientific">Desulfosalsimonas propionicica</name>
    <dbReference type="NCBI Taxonomy" id="332175"/>
    <lineage>
        <taxon>Bacteria</taxon>
        <taxon>Pseudomonadati</taxon>
        <taxon>Thermodesulfobacteriota</taxon>
        <taxon>Desulfobacteria</taxon>
        <taxon>Desulfobacterales</taxon>
        <taxon>Desulfosalsimonadaceae</taxon>
        <taxon>Desulfosalsimonas</taxon>
    </lineage>
</organism>
<keyword evidence="3" id="KW-1185">Reference proteome</keyword>
<evidence type="ECO:0000256" key="1">
    <source>
        <dbReference type="SAM" id="SignalP"/>
    </source>
</evidence>
<gene>
    <name evidence="2" type="ORF">HNR65_000396</name>
</gene>